<sequence>MNLEQELQKQALDNREVDKYMNSLKPVLMQLHKIRDQYLVWLTQKSARQKKINKWLGITHEPEDQYELMEDEDDCPHHEECTWYVGKVNRTQAEEMLNGKQDGTFLIRESSQRGCCVCSVLVAAVPNTVSSTARPLAWVLQSPTTCTIL</sequence>
<dbReference type="PRINTS" id="PR00401">
    <property type="entry name" value="SH2DOMAIN"/>
</dbReference>
<dbReference type="GO" id="GO:0046935">
    <property type="term" value="F:1-phosphatidylinositol-3-kinase regulator activity"/>
    <property type="evidence" value="ECO:0007669"/>
    <property type="project" value="TreeGrafter"/>
</dbReference>
<dbReference type="InterPro" id="IPR036860">
    <property type="entry name" value="SH2_dom_sf"/>
</dbReference>
<evidence type="ECO:0000259" key="3">
    <source>
        <dbReference type="PROSITE" id="PS50001"/>
    </source>
</evidence>
<protein>
    <recommendedName>
        <fullName evidence="3">SH2 domain-containing protein</fullName>
    </recommendedName>
</protein>
<dbReference type="GO" id="GO:0005942">
    <property type="term" value="C:phosphatidylinositol 3-kinase complex"/>
    <property type="evidence" value="ECO:0007669"/>
    <property type="project" value="TreeGrafter"/>
</dbReference>
<comment type="caution">
    <text evidence="4">The sequence shown here is derived from an EMBL/GenBank/DDBJ whole genome shotgun (WGS) entry which is preliminary data.</text>
</comment>
<dbReference type="Gene3D" id="3.30.505.10">
    <property type="entry name" value="SH2 domain"/>
    <property type="match status" value="1"/>
</dbReference>
<dbReference type="Proteomes" id="UP000558488">
    <property type="component" value="Unassembled WGS sequence"/>
</dbReference>
<dbReference type="GO" id="GO:0008286">
    <property type="term" value="P:insulin receptor signaling pathway"/>
    <property type="evidence" value="ECO:0007669"/>
    <property type="project" value="TreeGrafter"/>
</dbReference>
<gene>
    <name evidence="4" type="ORF">mPipKuh1_008201</name>
</gene>
<dbReference type="EMBL" id="JACAGB010000012">
    <property type="protein sequence ID" value="KAF6331898.1"/>
    <property type="molecule type" value="Genomic_DNA"/>
</dbReference>
<evidence type="ECO:0000256" key="1">
    <source>
        <dbReference type="ARBA" id="ARBA00022999"/>
    </source>
</evidence>
<dbReference type="PANTHER" id="PTHR10155">
    <property type="entry name" value="PHOSPHATIDYLINOSITOL 3-KINASE REGULATORY SUBUNIT"/>
    <property type="match status" value="1"/>
</dbReference>
<evidence type="ECO:0000313" key="5">
    <source>
        <dbReference type="Proteomes" id="UP000558488"/>
    </source>
</evidence>
<dbReference type="PROSITE" id="PS50001">
    <property type="entry name" value="SH2"/>
    <property type="match status" value="1"/>
</dbReference>
<dbReference type="PRINTS" id="PR00678">
    <property type="entry name" value="PI3KINASEP85"/>
</dbReference>
<feature type="domain" description="SH2" evidence="3">
    <location>
        <begin position="83"/>
        <end position="112"/>
    </location>
</feature>
<dbReference type="Pfam" id="PF16454">
    <property type="entry name" value="PI3K_P85_iSH2"/>
    <property type="match status" value="1"/>
</dbReference>
<dbReference type="InterPro" id="IPR032498">
    <property type="entry name" value="PI3K_P85_iSH2"/>
</dbReference>
<name>A0A7J7W3X9_PIPKU</name>
<accession>A0A7J7W3X9</accession>
<dbReference type="InterPro" id="IPR000980">
    <property type="entry name" value="SH2"/>
</dbReference>
<dbReference type="PANTHER" id="PTHR10155:SF1">
    <property type="entry name" value="PHOSPHATIDYLINOSITOL 3-KINASE REGULATORY SUBUNIT BETA"/>
    <property type="match status" value="1"/>
</dbReference>
<evidence type="ECO:0000256" key="2">
    <source>
        <dbReference type="PROSITE-ProRule" id="PRU00191"/>
    </source>
</evidence>
<dbReference type="AlphaFoldDB" id="A0A7J7W3X9"/>
<dbReference type="Pfam" id="PF00017">
    <property type="entry name" value="SH2"/>
    <property type="match status" value="1"/>
</dbReference>
<dbReference type="SUPFAM" id="SSF55550">
    <property type="entry name" value="SH2 domain"/>
    <property type="match status" value="1"/>
</dbReference>
<keyword evidence="1 2" id="KW-0727">SH2 domain</keyword>
<evidence type="ECO:0000313" key="4">
    <source>
        <dbReference type="EMBL" id="KAF6331898.1"/>
    </source>
</evidence>
<dbReference type="Gene3D" id="1.10.287.1490">
    <property type="match status" value="1"/>
</dbReference>
<reference evidence="4 5" key="1">
    <citation type="journal article" date="2020" name="Nature">
        <title>Six reference-quality genomes reveal evolution of bat adaptations.</title>
        <authorList>
            <person name="Jebb D."/>
            <person name="Huang Z."/>
            <person name="Pippel M."/>
            <person name="Hughes G.M."/>
            <person name="Lavrichenko K."/>
            <person name="Devanna P."/>
            <person name="Winkler S."/>
            <person name="Jermiin L.S."/>
            <person name="Skirmuntt E.C."/>
            <person name="Katzourakis A."/>
            <person name="Burkitt-Gray L."/>
            <person name="Ray D.A."/>
            <person name="Sullivan K.A.M."/>
            <person name="Roscito J.G."/>
            <person name="Kirilenko B.M."/>
            <person name="Davalos L.M."/>
            <person name="Corthals A.P."/>
            <person name="Power M.L."/>
            <person name="Jones G."/>
            <person name="Ransome R.D."/>
            <person name="Dechmann D.K.N."/>
            <person name="Locatelli A.G."/>
            <person name="Puechmaille S.J."/>
            <person name="Fedrigo O."/>
            <person name="Jarvis E.D."/>
            <person name="Hiller M."/>
            <person name="Vernes S.C."/>
            <person name="Myers E.W."/>
            <person name="Teeling E.C."/>
        </authorList>
    </citation>
    <scope>NUCLEOTIDE SEQUENCE [LARGE SCALE GENOMIC DNA]</scope>
    <source>
        <strain evidence="4">MPipKuh1</strain>
        <tissue evidence="4">Flight muscle</tissue>
    </source>
</reference>
<keyword evidence="5" id="KW-1185">Reference proteome</keyword>
<dbReference type="GO" id="GO:0046854">
    <property type="term" value="P:phosphatidylinositol phosphate biosynthetic process"/>
    <property type="evidence" value="ECO:0007669"/>
    <property type="project" value="TreeGrafter"/>
</dbReference>
<proteinExistence type="predicted"/>
<organism evidence="4 5">
    <name type="scientific">Pipistrellus kuhlii</name>
    <name type="common">Kuhl's pipistrelle</name>
    <dbReference type="NCBI Taxonomy" id="59472"/>
    <lineage>
        <taxon>Eukaryota</taxon>
        <taxon>Metazoa</taxon>
        <taxon>Chordata</taxon>
        <taxon>Craniata</taxon>
        <taxon>Vertebrata</taxon>
        <taxon>Euteleostomi</taxon>
        <taxon>Mammalia</taxon>
        <taxon>Eutheria</taxon>
        <taxon>Laurasiatheria</taxon>
        <taxon>Chiroptera</taxon>
        <taxon>Yangochiroptera</taxon>
        <taxon>Vespertilionidae</taxon>
        <taxon>Pipistrellus</taxon>
    </lineage>
</organism>